<proteinExistence type="predicted"/>
<feature type="region of interest" description="Disordered" evidence="1">
    <location>
        <begin position="1"/>
        <end position="23"/>
    </location>
</feature>
<name>E8U870_DEIML</name>
<dbReference type="AlphaFoldDB" id="E8U870"/>
<dbReference type="KEGG" id="dmr:Deima_1610"/>
<dbReference type="EMBL" id="CP002454">
    <property type="protein sequence ID" value="ADV67259.1"/>
    <property type="molecule type" value="Genomic_DNA"/>
</dbReference>
<dbReference type="STRING" id="709986.Deima_1610"/>
<evidence type="ECO:0000313" key="2">
    <source>
        <dbReference type="EMBL" id="ADV67259.1"/>
    </source>
</evidence>
<keyword evidence="3" id="KW-1185">Reference proteome</keyword>
<accession>E8U870</accession>
<dbReference type="RefSeq" id="WP_013556764.1">
    <property type="nucleotide sequence ID" value="NC_014958.1"/>
</dbReference>
<dbReference type="HOGENOM" id="CLU_2245524_0_0_0"/>
<gene>
    <name evidence="2" type="ordered locus">Deima_1610</name>
</gene>
<protein>
    <submittedName>
        <fullName evidence="2">Uncharacterized protein</fullName>
    </submittedName>
</protein>
<reference evidence="2 3" key="1">
    <citation type="journal article" date="2011" name="Stand. Genomic Sci.">
        <title>Complete genome sequence of Deinococcus maricopensis type strain (LB-34).</title>
        <authorList>
            <person name="Pukall R."/>
            <person name="Zeytun A."/>
            <person name="Lucas S."/>
            <person name="Lapidus A."/>
            <person name="Hammon N."/>
            <person name="Deshpande S."/>
            <person name="Nolan M."/>
            <person name="Cheng J.F."/>
            <person name="Pitluck S."/>
            <person name="Liolios K."/>
            <person name="Pagani I."/>
            <person name="Mikhailova N."/>
            <person name="Ivanova N."/>
            <person name="Mavromatis K."/>
            <person name="Pati A."/>
            <person name="Tapia R."/>
            <person name="Han C."/>
            <person name="Goodwin L."/>
            <person name="Chen A."/>
            <person name="Palaniappan K."/>
            <person name="Land M."/>
            <person name="Hauser L."/>
            <person name="Chang Y.J."/>
            <person name="Jeffries C.D."/>
            <person name="Brambilla E.M."/>
            <person name="Rohde M."/>
            <person name="Goker M."/>
            <person name="Detter J.C."/>
            <person name="Woyke T."/>
            <person name="Bristow J."/>
            <person name="Eisen J.A."/>
            <person name="Markowitz V."/>
            <person name="Hugenholtz P."/>
            <person name="Kyrpides N.C."/>
            <person name="Klenk H.P."/>
        </authorList>
    </citation>
    <scope>NUCLEOTIDE SEQUENCE [LARGE SCALE GENOMIC DNA]</scope>
    <source>
        <strain evidence="3">DSM 21211 / LMG 22137 / NRRL B-23946 / LB-34</strain>
    </source>
</reference>
<dbReference type="Proteomes" id="UP000008635">
    <property type="component" value="Chromosome"/>
</dbReference>
<reference evidence="3" key="2">
    <citation type="submission" date="2011-01" db="EMBL/GenBank/DDBJ databases">
        <title>The complete genome of Deinococcus maricopensis DSM 21211.</title>
        <authorList>
            <consortium name="US DOE Joint Genome Institute (JGI-PGF)"/>
            <person name="Lucas S."/>
            <person name="Copeland A."/>
            <person name="Lapidus A."/>
            <person name="Goodwin L."/>
            <person name="Pitluck S."/>
            <person name="Kyrpides N."/>
            <person name="Mavromatis K."/>
            <person name="Pagani I."/>
            <person name="Ivanova N."/>
            <person name="Ovchinnikova G."/>
            <person name="Zeytun A."/>
            <person name="Detter J.C."/>
            <person name="Han C."/>
            <person name="Land M."/>
            <person name="Hauser L."/>
            <person name="Markowitz V."/>
            <person name="Cheng J.-F."/>
            <person name="Hugenholtz P."/>
            <person name="Woyke T."/>
            <person name="Wu D."/>
            <person name="Pukall R."/>
            <person name="Gehrich-Schroeter G."/>
            <person name="Brambilla E."/>
            <person name="Klenk H.-P."/>
            <person name="Eisen J.A."/>
        </authorList>
    </citation>
    <scope>NUCLEOTIDE SEQUENCE [LARGE SCALE GENOMIC DNA]</scope>
    <source>
        <strain evidence="3">DSM 21211 / LMG 22137 / NRRL B-23946 / LB-34</strain>
    </source>
</reference>
<sequence length="104" mass="11200">MVHPTPLYRHGDTLVAPTTGVPEGATRRADLHLSPAPHPGAGPHIQELGAAHLFEHGGALYLQVTAPHATLVDAHHRSMRLPGGTYHVWTQRADPTARPHVLLD</sequence>
<evidence type="ECO:0000256" key="1">
    <source>
        <dbReference type="SAM" id="MobiDB-lite"/>
    </source>
</evidence>
<organism evidence="2 3">
    <name type="scientific">Deinococcus maricopensis (strain DSM 21211 / LMG 22137 / NRRL B-23946 / LB-34)</name>
    <dbReference type="NCBI Taxonomy" id="709986"/>
    <lineage>
        <taxon>Bacteria</taxon>
        <taxon>Thermotogati</taxon>
        <taxon>Deinococcota</taxon>
        <taxon>Deinococci</taxon>
        <taxon>Deinococcales</taxon>
        <taxon>Deinococcaceae</taxon>
        <taxon>Deinococcus</taxon>
    </lineage>
</organism>
<evidence type="ECO:0000313" key="3">
    <source>
        <dbReference type="Proteomes" id="UP000008635"/>
    </source>
</evidence>